<dbReference type="OrthoDB" id="9810501at2"/>
<name>A0A3G9J152_9ACTN</name>
<dbReference type="RefSeq" id="WP_125568177.1">
    <property type="nucleotide sequence ID" value="NZ_AP019307.1"/>
</dbReference>
<dbReference type="Gene3D" id="1.10.150.240">
    <property type="entry name" value="Putative phosphatase, domain 2"/>
    <property type="match status" value="1"/>
</dbReference>
<evidence type="ECO:0000313" key="1">
    <source>
        <dbReference type="EMBL" id="BBH17194.1"/>
    </source>
</evidence>
<dbReference type="AlphaFoldDB" id="A0A3G9J152"/>
<dbReference type="InterPro" id="IPR036412">
    <property type="entry name" value="HAD-like_sf"/>
</dbReference>
<dbReference type="InterPro" id="IPR023198">
    <property type="entry name" value="PGP-like_dom2"/>
</dbReference>
<dbReference type="Gene3D" id="3.40.50.1000">
    <property type="entry name" value="HAD superfamily/HAD-like"/>
    <property type="match status" value="1"/>
</dbReference>
<gene>
    <name evidence="1" type="ORF">Back2_14810</name>
</gene>
<organism evidence="1 2">
    <name type="scientific">Nocardioides baekrokdamisoli</name>
    <dbReference type="NCBI Taxonomy" id="1804624"/>
    <lineage>
        <taxon>Bacteria</taxon>
        <taxon>Bacillati</taxon>
        <taxon>Actinomycetota</taxon>
        <taxon>Actinomycetes</taxon>
        <taxon>Propionibacteriales</taxon>
        <taxon>Nocardioidaceae</taxon>
        <taxon>Nocardioides</taxon>
    </lineage>
</organism>
<protein>
    <submittedName>
        <fullName evidence="1">Haloacid dehalogenase</fullName>
    </submittedName>
</protein>
<dbReference type="Proteomes" id="UP000271573">
    <property type="component" value="Chromosome"/>
</dbReference>
<dbReference type="InterPro" id="IPR023214">
    <property type="entry name" value="HAD_sf"/>
</dbReference>
<dbReference type="SUPFAM" id="SSF56784">
    <property type="entry name" value="HAD-like"/>
    <property type="match status" value="1"/>
</dbReference>
<sequence length="243" mass="26809">MTKQALIVFDADDTLWATEVLYDRARSEIARLVEWAGLDPLQWDRDCRRLDLERVQRSGFAWHRFPGSCALAVLAQHRARRLRTIGLALLVIAIAMRVFLRRAQVDPAARTVLASLSDQADLVLATKGQRWIQRRRIRASGLRESFTMCLIVDDKDSSTFAAIAARYPDHPVRISVGNSPASDLLPAQAVGYLTVLVESHAWTHETRSGALDVSPTAIASSLASVEPIALDLVAEPTMSLVSA</sequence>
<accession>A0A3G9J152</accession>
<reference evidence="1 2" key="1">
    <citation type="submission" date="2018-11" db="EMBL/GenBank/DDBJ databases">
        <title>Complete genome sequence of Nocardioides baekrokdamisoli strain KCTC 39748.</title>
        <authorList>
            <person name="Kang S.W."/>
            <person name="Lee K.C."/>
            <person name="Kim K.K."/>
            <person name="Kim J.S."/>
            <person name="Kim D.S."/>
            <person name="Ko S.H."/>
            <person name="Yang S.H."/>
            <person name="Shin Y.K."/>
            <person name="Lee J.S."/>
        </authorList>
    </citation>
    <scope>NUCLEOTIDE SEQUENCE [LARGE SCALE GENOMIC DNA]</scope>
    <source>
        <strain evidence="1 2">KCTC 39748</strain>
    </source>
</reference>
<proteinExistence type="predicted"/>
<dbReference type="KEGG" id="nbe:Back2_14810"/>
<keyword evidence="2" id="KW-1185">Reference proteome</keyword>
<evidence type="ECO:0000313" key="2">
    <source>
        <dbReference type="Proteomes" id="UP000271573"/>
    </source>
</evidence>
<dbReference type="EMBL" id="AP019307">
    <property type="protein sequence ID" value="BBH17194.1"/>
    <property type="molecule type" value="Genomic_DNA"/>
</dbReference>